<dbReference type="EMBL" id="FNUS01000001">
    <property type="protein sequence ID" value="SEF78082.1"/>
    <property type="molecule type" value="Genomic_DNA"/>
</dbReference>
<dbReference type="Pfam" id="PF13585">
    <property type="entry name" value="CHU_C"/>
    <property type="match status" value="1"/>
</dbReference>
<evidence type="ECO:0000313" key="2">
    <source>
        <dbReference type="Proteomes" id="UP000236738"/>
    </source>
</evidence>
<dbReference type="OrthoDB" id="9765926at2"/>
<name>A0A1H5USI2_9FLAO</name>
<dbReference type="Gene3D" id="2.60.40.10">
    <property type="entry name" value="Immunoglobulins"/>
    <property type="match status" value="1"/>
</dbReference>
<dbReference type="InterPro" id="IPR026341">
    <property type="entry name" value="T9SS_type_B"/>
</dbReference>
<dbReference type="RefSeq" id="WP_103912880.1">
    <property type="nucleotide sequence ID" value="NZ_FNUS01000001.1"/>
</dbReference>
<protein>
    <submittedName>
        <fullName evidence="1">Gliding motility-associated C-terminal domain-containing protein</fullName>
    </submittedName>
</protein>
<proteinExistence type="predicted"/>
<dbReference type="InterPro" id="IPR013783">
    <property type="entry name" value="Ig-like_fold"/>
</dbReference>
<evidence type="ECO:0000313" key="1">
    <source>
        <dbReference type="EMBL" id="SEF78082.1"/>
    </source>
</evidence>
<dbReference type="InterPro" id="IPR049804">
    <property type="entry name" value="Choice_anch_L"/>
</dbReference>
<keyword evidence="2" id="KW-1185">Reference proteome</keyword>
<gene>
    <name evidence="1" type="ORF">SAMN05421847_0906</name>
</gene>
<dbReference type="AlphaFoldDB" id="A0A1H5USI2"/>
<reference evidence="2" key="1">
    <citation type="submission" date="2016-10" db="EMBL/GenBank/DDBJ databases">
        <authorList>
            <person name="Varghese N."/>
            <person name="Submissions S."/>
        </authorList>
    </citation>
    <scope>NUCLEOTIDE SEQUENCE [LARGE SCALE GENOMIC DNA]</scope>
    <source>
        <strain evidence="2">DSM 21580</strain>
    </source>
</reference>
<organism evidence="1 2">
    <name type="scientific">Halpernia humi</name>
    <dbReference type="NCBI Taxonomy" id="493375"/>
    <lineage>
        <taxon>Bacteria</taxon>
        <taxon>Pseudomonadati</taxon>
        <taxon>Bacteroidota</taxon>
        <taxon>Flavobacteriia</taxon>
        <taxon>Flavobacteriales</taxon>
        <taxon>Weeksellaceae</taxon>
        <taxon>Chryseobacterium group</taxon>
        <taxon>Halpernia</taxon>
    </lineage>
</organism>
<sequence length="1011" mass="110379">MFKAFYFKILFIIVLCSTFFLKAQYISVDNVYTADQLVKDVFLGSANSNCVQVSNVQVSGWDFGSGDLSYGYFNKSNSSFPLGEGILLSTGRLFQAPGPNNGNTSSTASNWFGDADLEKALGIGGTFNATSLEFDFIPVQTNKISFDYIFASEQYLSNPSANQCGYTDGFAFLIKKANSTDAYTNIALVPNTNIPVSVNTVRGPGTICPVANAQYFEGFNPQNSPVSFNGQTKILTAKTDVIPGEKYHIKLVIADQGNGLYDSGVFLKAGSFLGNKDLGPDRLIATNNALCAGSSLVLDATTLGATYQWYKNNQILTGETNATYTVTSAGNYSVIISNSGCSLKGEINIEYSAAPVLKDLTITNCDDNFDGKIDVDFSQIIPQVSSDLQGYQLSFYADPNYLNILPTNWSYYADTRVYVKATSASNCPPITSIIDFKIGDKIPITSPISQNICSQGSSEAVLLSDYINFFTTDTSVSFKFYKTFADAQANISGTEISDNQNINQDETFYIRVSKNGICDNIGTLNLLFKTATYSTTLPPNVTVCEGSTTILDAGSGFVSYLWSTGETTQQITVGKGNYYVDLTSANGCTVRQNVNVTEELKAVLNTSAYSGENCDDNFDGKIDVKFSDISPIILPNSTGFTVKYYSSQAFANAGGTNNLPDNFSYSSDTTVWVRVESSVCPPIIQPLNFKIGNSLVLIKNNTTISECDDDFDGLKTVDLSKYLSEFTTDSGVNVSYYNSLQDAKNKQNSISNPVSVNQNGTFYLRFSKFNFCDAIATLNVNINVPKGSTSLKDQVICSNAKVILDAGSGFKSYHWSTGETTSSILVGVGDYYVDLTSTDGCVYRQNVTVTASSQVIIKQINITGSTVEILAENGTKPYQYSIDGVNFQNSNIFKNVLRGIHTAYVKSANDCGFATKDFIIINLINVITPNGDGKNDVLDYSDLKIKNDVSIEIFDRTGKLVYKNTDKTFTWDGKSDGRNLPTGNYWYILKWIEPDTQIPVIYTNWILLKNR</sequence>
<dbReference type="NCBIfam" id="NF038133">
    <property type="entry name" value="choice_anch_L"/>
    <property type="match status" value="1"/>
</dbReference>
<accession>A0A1H5USI2</accession>
<dbReference type="Proteomes" id="UP000236738">
    <property type="component" value="Unassembled WGS sequence"/>
</dbReference>
<dbReference type="NCBIfam" id="TIGR04131">
    <property type="entry name" value="Bac_Flav_CTERM"/>
    <property type="match status" value="1"/>
</dbReference>